<dbReference type="OrthoDB" id="345951at2759"/>
<reference evidence="2" key="1">
    <citation type="submission" date="2025-08" db="UniProtKB">
        <authorList>
            <consortium name="RefSeq"/>
        </authorList>
    </citation>
    <scope>IDENTIFICATION</scope>
</reference>
<evidence type="ECO:0000313" key="2">
    <source>
        <dbReference type="RefSeq" id="XP_026191803.1"/>
    </source>
</evidence>
<dbReference type="SUPFAM" id="SSF52833">
    <property type="entry name" value="Thioredoxin-like"/>
    <property type="match status" value="1"/>
</dbReference>
<accession>A0A6P6RVC3</accession>
<sequence>MPRRLNGSQSVSREIGTITLKCGPPSSGFDQFTEYFVRVAVRLLLLVALRHYLIDQRFATMRVGSRAPGGYGPGPVRFFAHLVFLWSVQSYASADRNPGVGGTADQAVQVLDHEPMVRADEGSFTSHSVGALGRPIAERGSADKVVYMFANKGEEICSRRKQKSSVTWHLLSRLIKVGLFMLIIAMAGKITWELMNYVGDVPDPFADVKDRTEIPNAIQELLAGGKPLAFVIRTCKYCGIGIRELKKAGMEPVIVMVEGHRHKNAIWSHINSKYHARGFPFFILNTRQYGHLSEIVSLLLKAMGSWIVEKQSLATAAAVLASQAFQVAEPFPTCMRR</sequence>
<dbReference type="AlphaFoldDB" id="A0A6P6RVC3"/>
<protein>
    <submittedName>
        <fullName evidence="2">Uncharacterized protein LOC34621789</fullName>
    </submittedName>
</protein>
<organism evidence="1 2">
    <name type="scientific">Cyclospora cayetanensis</name>
    <dbReference type="NCBI Taxonomy" id="88456"/>
    <lineage>
        <taxon>Eukaryota</taxon>
        <taxon>Sar</taxon>
        <taxon>Alveolata</taxon>
        <taxon>Apicomplexa</taxon>
        <taxon>Conoidasida</taxon>
        <taxon>Coccidia</taxon>
        <taxon>Eucoccidiorida</taxon>
        <taxon>Eimeriorina</taxon>
        <taxon>Eimeriidae</taxon>
        <taxon>Cyclospora</taxon>
    </lineage>
</organism>
<gene>
    <name evidence="2" type="primary">LOC34621789</name>
</gene>
<dbReference type="RefSeq" id="XP_026191803.1">
    <property type="nucleotide sequence ID" value="XM_026336018.1"/>
</dbReference>
<keyword evidence="1" id="KW-1185">Reference proteome</keyword>
<dbReference type="InterPro" id="IPR036249">
    <property type="entry name" value="Thioredoxin-like_sf"/>
</dbReference>
<dbReference type="GeneID" id="34621789"/>
<proteinExistence type="predicted"/>
<dbReference type="Proteomes" id="UP000515125">
    <property type="component" value="Unplaced"/>
</dbReference>
<evidence type="ECO:0000313" key="1">
    <source>
        <dbReference type="Proteomes" id="UP000515125"/>
    </source>
</evidence>
<name>A0A6P6RVC3_9EIME</name>